<dbReference type="AlphaFoldDB" id="A0A401GUJ9"/>
<protein>
    <submittedName>
        <fullName evidence="1">Uncharacterized protein</fullName>
    </submittedName>
</protein>
<name>A0A401GUJ9_9APHY</name>
<accession>A0A401GUJ9</accession>
<keyword evidence="2" id="KW-1185">Reference proteome</keyword>
<proteinExistence type="predicted"/>
<dbReference type="STRING" id="139825.A0A401GUJ9"/>
<dbReference type="Pfam" id="PF18758">
    <property type="entry name" value="KDZ"/>
    <property type="match status" value="1"/>
</dbReference>
<dbReference type="InterPro" id="IPR040521">
    <property type="entry name" value="KDZ"/>
</dbReference>
<comment type="caution">
    <text evidence="1">The sequence shown here is derived from an EMBL/GenBank/DDBJ whole genome shotgun (WGS) entry which is preliminary data.</text>
</comment>
<organism evidence="1 2">
    <name type="scientific">Sparassis crispa</name>
    <dbReference type="NCBI Taxonomy" id="139825"/>
    <lineage>
        <taxon>Eukaryota</taxon>
        <taxon>Fungi</taxon>
        <taxon>Dikarya</taxon>
        <taxon>Basidiomycota</taxon>
        <taxon>Agaricomycotina</taxon>
        <taxon>Agaricomycetes</taxon>
        <taxon>Polyporales</taxon>
        <taxon>Sparassidaceae</taxon>
        <taxon>Sparassis</taxon>
    </lineage>
</organism>
<dbReference type="GeneID" id="38782815"/>
<dbReference type="Proteomes" id="UP000287166">
    <property type="component" value="Unassembled WGS sequence"/>
</dbReference>
<sequence length="319" mass="36200">MSSNLLNRDFTFIIPKFHLPAHQESCHIAYSFNLLPWVARTDGEGVEWEHATHNPYASSTKEMGPGSCHDVLDDAFGDSNWRKVSNLASTFLAKVKIAVQERCEHVSAFQDFDAVMTAESSAEGWKEMVEAWENDSTSPNLFVITRPTVTLAGVRLQLAEEEATNLSEGRHIAVHEQVSASMMINNGLDLEEQQRRLQVDAAALGQHATELQRAKIQERCNVLQWKIEAWYGIQRLYMPGVDVLRAWAAASQETPFPVQEMQLLLPSAVQGMMACSPALMEVEWRLHYTLANDILSDLCRHLRLRSHMYIYKDRFVRGQ</sequence>
<reference evidence="1 2" key="1">
    <citation type="journal article" date="2018" name="Sci. Rep.">
        <title>Genome sequence of the cauliflower mushroom Sparassis crispa (Hanabiratake) and its association with beneficial usage.</title>
        <authorList>
            <person name="Kiyama R."/>
            <person name="Furutani Y."/>
            <person name="Kawaguchi K."/>
            <person name="Nakanishi T."/>
        </authorList>
    </citation>
    <scope>NUCLEOTIDE SEQUENCE [LARGE SCALE GENOMIC DNA]</scope>
</reference>
<dbReference type="OrthoDB" id="2793259at2759"/>
<evidence type="ECO:0000313" key="2">
    <source>
        <dbReference type="Proteomes" id="UP000287166"/>
    </source>
</evidence>
<dbReference type="InParanoid" id="A0A401GUJ9"/>
<dbReference type="RefSeq" id="XP_027616811.1">
    <property type="nucleotide sequence ID" value="XM_027761010.1"/>
</dbReference>
<dbReference type="EMBL" id="BFAD01000008">
    <property type="protein sequence ID" value="GBE85898.1"/>
    <property type="molecule type" value="Genomic_DNA"/>
</dbReference>
<evidence type="ECO:0000313" key="1">
    <source>
        <dbReference type="EMBL" id="GBE85898.1"/>
    </source>
</evidence>
<gene>
    <name evidence="1" type="ORF">SCP_0804220</name>
</gene>